<feature type="non-terminal residue" evidence="2">
    <location>
        <position position="1"/>
    </location>
</feature>
<evidence type="ECO:0000256" key="1">
    <source>
        <dbReference type="SAM" id="MobiDB-lite"/>
    </source>
</evidence>
<sequence length="145" mass="14619">CYSRNSFGENDGTVELHELKREPPRAKSDRDSEEVNTMDHFPLHREGGRGENQLLLDREGGSAGGSTGGSAGSGGGGSAGISAQSEVGMSAGAGHKGGTVPRNTGPADIFNTFISGNAGPGVGCQSSAVLLLSLSSLSTLSTLSR</sequence>
<feature type="compositionally biased region" description="Gly residues" evidence="1">
    <location>
        <begin position="61"/>
        <end position="79"/>
    </location>
</feature>
<feature type="region of interest" description="Disordered" evidence="1">
    <location>
        <begin position="1"/>
        <end position="105"/>
    </location>
</feature>
<organism evidence="2 3">
    <name type="scientific">Cherax quadricarinatus</name>
    <name type="common">Australian red claw crayfish</name>
    <dbReference type="NCBI Taxonomy" id="27406"/>
    <lineage>
        <taxon>Eukaryota</taxon>
        <taxon>Metazoa</taxon>
        <taxon>Ecdysozoa</taxon>
        <taxon>Arthropoda</taxon>
        <taxon>Crustacea</taxon>
        <taxon>Multicrustacea</taxon>
        <taxon>Malacostraca</taxon>
        <taxon>Eumalacostraca</taxon>
        <taxon>Eucarida</taxon>
        <taxon>Decapoda</taxon>
        <taxon>Pleocyemata</taxon>
        <taxon>Astacidea</taxon>
        <taxon>Parastacoidea</taxon>
        <taxon>Parastacidae</taxon>
        <taxon>Cherax</taxon>
    </lineage>
</organism>
<evidence type="ECO:0000313" key="2">
    <source>
        <dbReference type="EMBL" id="KAK8720316.1"/>
    </source>
</evidence>
<accession>A0AAW0VTZ1</accession>
<keyword evidence="3" id="KW-1185">Reference proteome</keyword>
<protein>
    <submittedName>
        <fullName evidence="2">Uncharacterized protein</fullName>
    </submittedName>
</protein>
<dbReference type="Proteomes" id="UP001445076">
    <property type="component" value="Unassembled WGS sequence"/>
</dbReference>
<name>A0AAW0VTZ1_CHEQU</name>
<feature type="compositionally biased region" description="Basic and acidic residues" evidence="1">
    <location>
        <begin position="14"/>
        <end position="30"/>
    </location>
</feature>
<reference evidence="2 3" key="1">
    <citation type="journal article" date="2024" name="BMC Genomics">
        <title>Genome assembly of redclaw crayfish (Cherax quadricarinatus) provides insights into its immune adaptation and hypoxia tolerance.</title>
        <authorList>
            <person name="Liu Z."/>
            <person name="Zheng J."/>
            <person name="Li H."/>
            <person name="Fang K."/>
            <person name="Wang S."/>
            <person name="He J."/>
            <person name="Zhou D."/>
            <person name="Weng S."/>
            <person name="Chi M."/>
            <person name="Gu Z."/>
            <person name="He J."/>
            <person name="Li F."/>
            <person name="Wang M."/>
        </authorList>
    </citation>
    <scope>NUCLEOTIDE SEQUENCE [LARGE SCALE GENOMIC DNA]</scope>
    <source>
        <strain evidence="2">ZL_2023a</strain>
    </source>
</reference>
<comment type="caution">
    <text evidence="2">The sequence shown here is derived from an EMBL/GenBank/DDBJ whole genome shotgun (WGS) entry which is preliminary data.</text>
</comment>
<dbReference type="AlphaFoldDB" id="A0AAW0VTZ1"/>
<gene>
    <name evidence="2" type="ORF">OTU49_013416</name>
</gene>
<dbReference type="EMBL" id="JARKIK010000573">
    <property type="protein sequence ID" value="KAK8720316.1"/>
    <property type="molecule type" value="Genomic_DNA"/>
</dbReference>
<evidence type="ECO:0000313" key="3">
    <source>
        <dbReference type="Proteomes" id="UP001445076"/>
    </source>
</evidence>
<proteinExistence type="predicted"/>